<dbReference type="Proteomes" id="UP000712600">
    <property type="component" value="Unassembled WGS sequence"/>
</dbReference>
<comment type="caution">
    <text evidence="1">The sequence shown here is derived from an EMBL/GenBank/DDBJ whole genome shotgun (WGS) entry which is preliminary data.</text>
</comment>
<reference evidence="1" key="1">
    <citation type="submission" date="2019-12" db="EMBL/GenBank/DDBJ databases">
        <title>Genome sequencing and annotation of Brassica cretica.</title>
        <authorList>
            <person name="Studholme D.J."/>
            <person name="Sarris P."/>
        </authorList>
    </citation>
    <scope>NUCLEOTIDE SEQUENCE</scope>
    <source>
        <strain evidence="1">PFS-109/04</strain>
        <tissue evidence="1">Leaf</tissue>
    </source>
</reference>
<protein>
    <submittedName>
        <fullName evidence="1">Uncharacterized protein</fullName>
    </submittedName>
</protein>
<evidence type="ECO:0000313" key="2">
    <source>
        <dbReference type="Proteomes" id="UP000712600"/>
    </source>
</evidence>
<accession>A0A8S9S9I1</accession>
<gene>
    <name evidence="1" type="ORF">F2Q69_00029107</name>
</gene>
<proteinExistence type="predicted"/>
<sequence length="106" mass="12216">MIAQRIADETLSTSIDNNTPTTIDGHLIMLIDVKHQRGGISFYLVNYHCRGDDSELLNCVNPSRFQTSLIKTTFVLLEDKQKGSCVFWRKVMILLHFGDKMRRTRT</sequence>
<name>A0A8S9S9I1_BRACR</name>
<organism evidence="1 2">
    <name type="scientific">Brassica cretica</name>
    <name type="common">Mustard</name>
    <dbReference type="NCBI Taxonomy" id="69181"/>
    <lineage>
        <taxon>Eukaryota</taxon>
        <taxon>Viridiplantae</taxon>
        <taxon>Streptophyta</taxon>
        <taxon>Embryophyta</taxon>
        <taxon>Tracheophyta</taxon>
        <taxon>Spermatophyta</taxon>
        <taxon>Magnoliopsida</taxon>
        <taxon>eudicotyledons</taxon>
        <taxon>Gunneridae</taxon>
        <taxon>Pentapetalae</taxon>
        <taxon>rosids</taxon>
        <taxon>malvids</taxon>
        <taxon>Brassicales</taxon>
        <taxon>Brassicaceae</taxon>
        <taxon>Brassiceae</taxon>
        <taxon>Brassica</taxon>
    </lineage>
</organism>
<dbReference type="EMBL" id="QGKX02000088">
    <property type="protein sequence ID" value="KAF3588852.1"/>
    <property type="molecule type" value="Genomic_DNA"/>
</dbReference>
<evidence type="ECO:0000313" key="1">
    <source>
        <dbReference type="EMBL" id="KAF3588852.1"/>
    </source>
</evidence>
<dbReference type="AlphaFoldDB" id="A0A8S9S9I1"/>